<dbReference type="Gene3D" id="3.30.70.1060">
    <property type="entry name" value="Dimeric alpha+beta barrel"/>
    <property type="match status" value="1"/>
</dbReference>
<dbReference type="InterPro" id="IPR005545">
    <property type="entry name" value="YCII"/>
</dbReference>
<dbReference type="AlphaFoldDB" id="A0A3M0CC11"/>
<evidence type="ECO:0000313" key="4">
    <source>
        <dbReference type="Proteomes" id="UP000271227"/>
    </source>
</evidence>
<reference evidence="3 4" key="1">
    <citation type="submission" date="2018-10" db="EMBL/GenBank/DDBJ databases">
        <title>Genomic Encyclopedia of Archaeal and Bacterial Type Strains, Phase II (KMG-II): from individual species to whole genera.</title>
        <authorList>
            <person name="Goeker M."/>
        </authorList>
    </citation>
    <scope>NUCLEOTIDE SEQUENCE [LARGE SCALE GENOMIC DNA]</scope>
    <source>
        <strain evidence="3 4">DSM 25217</strain>
    </source>
</reference>
<evidence type="ECO:0000259" key="2">
    <source>
        <dbReference type="Pfam" id="PF03795"/>
    </source>
</evidence>
<accession>A0A3M0CC11</accession>
<dbReference type="FunCoup" id="A0A3M0CC11">
    <property type="interactions" value="51"/>
</dbReference>
<feature type="domain" description="YCII-related" evidence="2">
    <location>
        <begin position="1"/>
        <end position="89"/>
    </location>
</feature>
<comment type="similarity">
    <text evidence="1">Belongs to the YciI family.</text>
</comment>
<dbReference type="InterPro" id="IPR051807">
    <property type="entry name" value="Sec-metab_biosynth-assoc"/>
</dbReference>
<protein>
    <recommendedName>
        <fullName evidence="2">YCII-related domain-containing protein</fullName>
    </recommendedName>
</protein>
<dbReference type="SUPFAM" id="SSF54909">
    <property type="entry name" value="Dimeric alpha+beta barrel"/>
    <property type="match status" value="1"/>
</dbReference>
<evidence type="ECO:0000313" key="3">
    <source>
        <dbReference type="EMBL" id="RMB00563.1"/>
    </source>
</evidence>
<dbReference type="Pfam" id="PF03795">
    <property type="entry name" value="YCII"/>
    <property type="match status" value="1"/>
</dbReference>
<comment type="caution">
    <text evidence="3">The sequence shown here is derived from an EMBL/GenBank/DDBJ whole genome shotgun (WGS) entry which is preliminary data.</text>
</comment>
<proteinExistence type="inferred from homology"/>
<dbReference type="InterPro" id="IPR011008">
    <property type="entry name" value="Dimeric_a/b-barrel"/>
</dbReference>
<dbReference type="PANTHER" id="PTHR33606">
    <property type="entry name" value="PROTEIN YCII"/>
    <property type="match status" value="1"/>
</dbReference>
<dbReference type="PANTHER" id="PTHR33606:SF3">
    <property type="entry name" value="PROTEIN YCII"/>
    <property type="match status" value="1"/>
</dbReference>
<dbReference type="InParanoid" id="A0A3M0CC11"/>
<keyword evidence="4" id="KW-1185">Reference proteome</keyword>
<dbReference type="OrthoDB" id="2293521at2"/>
<gene>
    <name evidence="3" type="ORF">BXY39_3750</name>
</gene>
<dbReference type="EMBL" id="REFR01000017">
    <property type="protein sequence ID" value="RMB00563.1"/>
    <property type="molecule type" value="Genomic_DNA"/>
</dbReference>
<dbReference type="Proteomes" id="UP000271227">
    <property type="component" value="Unassembled WGS sequence"/>
</dbReference>
<dbReference type="RefSeq" id="WP_121940388.1">
    <property type="nucleotide sequence ID" value="NZ_REFR01000017.1"/>
</dbReference>
<evidence type="ECO:0000256" key="1">
    <source>
        <dbReference type="ARBA" id="ARBA00007689"/>
    </source>
</evidence>
<name>A0A3M0CC11_9PROT</name>
<sequence length="102" mass="11253">MLYTLFCYDGPDGGAIRARVRDEHLAYLRDAGTRVKLAGPLLCPGDDPKPIGSMILIDAASEAAVKLFAENDPYARAGVFERVDIHPWRPVLGDWAPKETDR</sequence>
<organism evidence="3 4">
    <name type="scientific">Eilatimonas milleporae</name>
    <dbReference type="NCBI Taxonomy" id="911205"/>
    <lineage>
        <taxon>Bacteria</taxon>
        <taxon>Pseudomonadati</taxon>
        <taxon>Pseudomonadota</taxon>
        <taxon>Alphaproteobacteria</taxon>
        <taxon>Kordiimonadales</taxon>
        <taxon>Kordiimonadaceae</taxon>
        <taxon>Eilatimonas</taxon>
    </lineage>
</organism>